<evidence type="ECO:0000313" key="6">
    <source>
        <dbReference type="Proteomes" id="UP000051870"/>
    </source>
</evidence>
<dbReference type="Gene3D" id="1.10.357.10">
    <property type="entry name" value="Tetracycline Repressor, domain 2"/>
    <property type="match status" value="1"/>
</dbReference>
<feature type="DNA-binding region" description="H-T-H motif" evidence="2">
    <location>
        <begin position="47"/>
        <end position="66"/>
    </location>
</feature>
<dbReference type="STRING" id="1715693.PH7735_03547"/>
<dbReference type="PANTHER" id="PTHR30055">
    <property type="entry name" value="HTH-TYPE TRANSCRIPTIONAL REGULATOR RUTR"/>
    <property type="match status" value="1"/>
</dbReference>
<dbReference type="InterPro" id="IPR050109">
    <property type="entry name" value="HTH-type_TetR-like_transc_reg"/>
</dbReference>
<accession>A0A0P1IP26</accession>
<dbReference type="AlphaFoldDB" id="A0A0P1IP26"/>
<sequence length="215" mass="24380">MSQEEPRVIPPATPKPRQRRPKREEVRDRLIEGAMHAFALKGFGGASIDFICAQAGFSRGAFYSNFDDKEALFFAMYDQRIDRLYTRLGRIAEVVQASDQPWQTIADHLRAPDPDELQWDILNKEFILHALRNEAAQQRLRASRQGSKERLSEILISLEAKLADHPEQLDQLCRFIIALHEGELTQLGLDPALTAQTSLLARFVPLVMSGMVEAL</sequence>
<evidence type="ECO:0000256" key="2">
    <source>
        <dbReference type="PROSITE-ProRule" id="PRU00335"/>
    </source>
</evidence>
<protein>
    <submittedName>
        <fullName evidence="5">DNA-binding transcriptional regulator EnvR</fullName>
    </submittedName>
</protein>
<reference evidence="6" key="1">
    <citation type="submission" date="2015-09" db="EMBL/GenBank/DDBJ databases">
        <authorList>
            <person name="Rodrigo-Torres Lidia"/>
            <person name="Arahal R.David."/>
        </authorList>
    </citation>
    <scope>NUCLEOTIDE SEQUENCE [LARGE SCALE GENOMIC DNA]</scope>
    <source>
        <strain evidence="6">CECT 7735</strain>
    </source>
</reference>
<dbReference type="Pfam" id="PF00440">
    <property type="entry name" value="TetR_N"/>
    <property type="match status" value="1"/>
</dbReference>
<dbReference type="GeneID" id="83882524"/>
<dbReference type="InterPro" id="IPR009057">
    <property type="entry name" value="Homeodomain-like_sf"/>
</dbReference>
<dbReference type="Proteomes" id="UP000051870">
    <property type="component" value="Unassembled WGS sequence"/>
</dbReference>
<proteinExistence type="predicted"/>
<organism evidence="5 6">
    <name type="scientific">Shimia thalassica</name>
    <dbReference type="NCBI Taxonomy" id="1715693"/>
    <lineage>
        <taxon>Bacteria</taxon>
        <taxon>Pseudomonadati</taxon>
        <taxon>Pseudomonadota</taxon>
        <taxon>Alphaproteobacteria</taxon>
        <taxon>Rhodobacterales</taxon>
        <taxon>Roseobacteraceae</taxon>
    </lineage>
</organism>
<dbReference type="PANTHER" id="PTHR30055:SF241">
    <property type="entry name" value="TRANSCRIPTIONAL REGULATORY PROTEIN"/>
    <property type="match status" value="1"/>
</dbReference>
<dbReference type="EMBL" id="CYTW01000005">
    <property type="protein sequence ID" value="CUK11203.1"/>
    <property type="molecule type" value="Genomic_DNA"/>
</dbReference>
<evidence type="ECO:0000256" key="1">
    <source>
        <dbReference type="ARBA" id="ARBA00023125"/>
    </source>
</evidence>
<feature type="region of interest" description="Disordered" evidence="3">
    <location>
        <begin position="1"/>
        <end position="25"/>
    </location>
</feature>
<keyword evidence="6" id="KW-1185">Reference proteome</keyword>
<evidence type="ECO:0000313" key="5">
    <source>
        <dbReference type="EMBL" id="CUK11203.1"/>
    </source>
</evidence>
<dbReference type="RefSeq" id="WP_058312716.1">
    <property type="nucleotide sequence ID" value="NZ_CYTW01000005.1"/>
</dbReference>
<dbReference type="SUPFAM" id="SSF46689">
    <property type="entry name" value="Homeodomain-like"/>
    <property type="match status" value="1"/>
</dbReference>
<dbReference type="GO" id="GO:0000976">
    <property type="term" value="F:transcription cis-regulatory region binding"/>
    <property type="evidence" value="ECO:0007669"/>
    <property type="project" value="TreeGrafter"/>
</dbReference>
<gene>
    <name evidence="5" type="ORF">PH7735_03547</name>
</gene>
<evidence type="ECO:0000259" key="4">
    <source>
        <dbReference type="PROSITE" id="PS50977"/>
    </source>
</evidence>
<dbReference type="GO" id="GO:0003700">
    <property type="term" value="F:DNA-binding transcription factor activity"/>
    <property type="evidence" value="ECO:0007669"/>
    <property type="project" value="TreeGrafter"/>
</dbReference>
<dbReference type="PRINTS" id="PR00455">
    <property type="entry name" value="HTHTETR"/>
</dbReference>
<evidence type="ECO:0000256" key="3">
    <source>
        <dbReference type="SAM" id="MobiDB-lite"/>
    </source>
</evidence>
<keyword evidence="1 2" id="KW-0238">DNA-binding</keyword>
<dbReference type="PROSITE" id="PS50977">
    <property type="entry name" value="HTH_TETR_2"/>
    <property type="match status" value="1"/>
</dbReference>
<feature type="domain" description="HTH tetR-type" evidence="4">
    <location>
        <begin position="24"/>
        <end position="84"/>
    </location>
</feature>
<name>A0A0P1IP26_9RHOB</name>
<dbReference type="InterPro" id="IPR001647">
    <property type="entry name" value="HTH_TetR"/>
</dbReference>